<accession>A0ACB8B0R1</accession>
<evidence type="ECO:0000313" key="1">
    <source>
        <dbReference type="EMBL" id="KAH7919416.1"/>
    </source>
</evidence>
<dbReference type="Proteomes" id="UP000790709">
    <property type="component" value="Unassembled WGS sequence"/>
</dbReference>
<protein>
    <submittedName>
        <fullName evidence="1">Uncharacterized protein</fullName>
    </submittedName>
</protein>
<dbReference type="EMBL" id="MU266662">
    <property type="protein sequence ID" value="KAH7919416.1"/>
    <property type="molecule type" value="Genomic_DNA"/>
</dbReference>
<comment type="caution">
    <text evidence="1">The sequence shown here is derived from an EMBL/GenBank/DDBJ whole genome shotgun (WGS) entry which is preliminary data.</text>
</comment>
<keyword evidence="2" id="KW-1185">Reference proteome</keyword>
<proteinExistence type="predicted"/>
<gene>
    <name evidence="1" type="ORF">BV22DRAFT_861485</name>
</gene>
<organism evidence="1 2">
    <name type="scientific">Leucogyrophana mollusca</name>
    <dbReference type="NCBI Taxonomy" id="85980"/>
    <lineage>
        <taxon>Eukaryota</taxon>
        <taxon>Fungi</taxon>
        <taxon>Dikarya</taxon>
        <taxon>Basidiomycota</taxon>
        <taxon>Agaricomycotina</taxon>
        <taxon>Agaricomycetes</taxon>
        <taxon>Agaricomycetidae</taxon>
        <taxon>Boletales</taxon>
        <taxon>Boletales incertae sedis</taxon>
        <taxon>Leucogyrophana</taxon>
    </lineage>
</organism>
<reference evidence="1" key="1">
    <citation type="journal article" date="2021" name="New Phytol.">
        <title>Evolutionary innovations through gain and loss of genes in the ectomycorrhizal Boletales.</title>
        <authorList>
            <person name="Wu G."/>
            <person name="Miyauchi S."/>
            <person name="Morin E."/>
            <person name="Kuo A."/>
            <person name="Drula E."/>
            <person name="Varga T."/>
            <person name="Kohler A."/>
            <person name="Feng B."/>
            <person name="Cao Y."/>
            <person name="Lipzen A."/>
            <person name="Daum C."/>
            <person name="Hundley H."/>
            <person name="Pangilinan J."/>
            <person name="Johnson J."/>
            <person name="Barry K."/>
            <person name="LaButti K."/>
            <person name="Ng V."/>
            <person name="Ahrendt S."/>
            <person name="Min B."/>
            <person name="Choi I.G."/>
            <person name="Park H."/>
            <person name="Plett J.M."/>
            <person name="Magnuson J."/>
            <person name="Spatafora J.W."/>
            <person name="Nagy L.G."/>
            <person name="Henrissat B."/>
            <person name="Grigoriev I.V."/>
            <person name="Yang Z.L."/>
            <person name="Xu J."/>
            <person name="Martin F.M."/>
        </authorList>
    </citation>
    <scope>NUCLEOTIDE SEQUENCE</scope>
    <source>
        <strain evidence="1">KUC20120723A-06</strain>
    </source>
</reference>
<evidence type="ECO:0000313" key="2">
    <source>
        <dbReference type="Proteomes" id="UP000790709"/>
    </source>
</evidence>
<name>A0ACB8B0R1_9AGAM</name>
<sequence length="219" mass="24367">MATSTSPIESSPMRHASPRPMKVFKGHISMVWSNSAKANMPLPNGATLSLVGHRRPGDIVQTKPKQAMLVRMSTEMLEALESSTHHPPMEFEFGENSGIHIGETFFAMRSLKESTPHEIYLRVTSAANPMAPLQLYANVTGKFIVERQLVEKVTDKARQQIRVAEEGRSERVVQVRDRACSVTSSILNVYAPALAEIRDDDALSHIATRRTRTCRTASR</sequence>